<reference evidence="2 3" key="2">
    <citation type="submission" date="2024-11" db="EMBL/GenBank/DDBJ databases">
        <title>Using genomics to understand microbial adaptation to soil warming.</title>
        <authorList>
            <person name="Deangelis K.M. PhD."/>
        </authorList>
    </citation>
    <scope>NUCLEOTIDE SEQUENCE [LARGE SCALE GENOMIC DNA]</scope>
    <source>
        <strain evidence="2 3">GAS97</strain>
    </source>
</reference>
<dbReference type="InterPro" id="IPR011008">
    <property type="entry name" value="Dimeric_a/b-barrel"/>
</dbReference>
<dbReference type="PANTHER" id="PTHR41521">
    <property type="match status" value="1"/>
</dbReference>
<sequence length="108" mass="12363">MPAYVISICRGVSDRARLEQYWAHSRPTFEGFDAKLLAVYTQVRPLEARGPVEGVVVVEFPSMESATRWYESPAYQEVRKYRIGAAEFEIMLVDGGLVDARDRMPHLR</sequence>
<dbReference type="RefSeq" id="WP_404614912.1">
    <property type="nucleotide sequence ID" value="NZ_JBIYDN010000053.1"/>
</dbReference>
<proteinExistence type="predicted"/>
<feature type="domain" description="DUF1330" evidence="1">
    <location>
        <begin position="2"/>
        <end position="95"/>
    </location>
</feature>
<evidence type="ECO:0000259" key="1">
    <source>
        <dbReference type="Pfam" id="PF07045"/>
    </source>
</evidence>
<protein>
    <submittedName>
        <fullName evidence="2">Uncharacterized protein (DUF1330 family)</fullName>
    </submittedName>
</protein>
<dbReference type="InterPro" id="IPR010753">
    <property type="entry name" value="DUF1330"/>
</dbReference>
<dbReference type="Pfam" id="PF07045">
    <property type="entry name" value="DUF1330"/>
    <property type="match status" value="1"/>
</dbReference>
<gene>
    <name evidence="2" type="ORF">ABH943_008580</name>
</gene>
<dbReference type="PANTHER" id="PTHR41521:SF4">
    <property type="entry name" value="BLR0684 PROTEIN"/>
    <property type="match status" value="1"/>
</dbReference>
<evidence type="ECO:0000313" key="3">
    <source>
        <dbReference type="Proteomes" id="UP001620514"/>
    </source>
</evidence>
<reference evidence="2 3" key="1">
    <citation type="submission" date="2024-10" db="EMBL/GenBank/DDBJ databases">
        <authorList>
            <person name="Deangelis K."/>
            <person name="Huntemann M."/>
            <person name="Clum A."/>
            <person name="Wang J."/>
            <person name="Palaniappan K."/>
            <person name="Ritter S."/>
            <person name="Chen I.-M."/>
            <person name="Stamatis D."/>
            <person name="Reddy T."/>
            <person name="O'Malley R."/>
            <person name="Daum C."/>
            <person name="Ng V."/>
            <person name="Ivanova N."/>
            <person name="Kyrpides N."/>
            <person name="Woyke T."/>
        </authorList>
    </citation>
    <scope>NUCLEOTIDE SEQUENCE [LARGE SCALE GENOMIC DNA]</scope>
    <source>
        <strain evidence="2 3">GAS97</strain>
    </source>
</reference>
<keyword evidence="3" id="KW-1185">Reference proteome</keyword>
<dbReference type="Proteomes" id="UP001620514">
    <property type="component" value="Unassembled WGS sequence"/>
</dbReference>
<evidence type="ECO:0000313" key="2">
    <source>
        <dbReference type="EMBL" id="MFK4448536.1"/>
    </source>
</evidence>
<comment type="caution">
    <text evidence="2">The sequence shown here is derived from an EMBL/GenBank/DDBJ whole genome shotgun (WGS) entry which is preliminary data.</text>
</comment>
<accession>A0ABW8MXR9</accession>
<dbReference type="Gene3D" id="3.30.70.100">
    <property type="match status" value="1"/>
</dbReference>
<dbReference type="SUPFAM" id="SSF54909">
    <property type="entry name" value="Dimeric alpha+beta barrel"/>
    <property type="match status" value="1"/>
</dbReference>
<name>A0ABW8MXR9_9BURK</name>
<organism evidence="2 3">
    <name type="scientific">Caballeronia udeis</name>
    <dbReference type="NCBI Taxonomy" id="1232866"/>
    <lineage>
        <taxon>Bacteria</taxon>
        <taxon>Pseudomonadati</taxon>
        <taxon>Pseudomonadota</taxon>
        <taxon>Betaproteobacteria</taxon>
        <taxon>Burkholderiales</taxon>
        <taxon>Burkholderiaceae</taxon>
        <taxon>Caballeronia</taxon>
    </lineage>
</organism>
<dbReference type="EMBL" id="JBIYDN010000053">
    <property type="protein sequence ID" value="MFK4448536.1"/>
    <property type="molecule type" value="Genomic_DNA"/>
</dbReference>